<dbReference type="EMBL" id="CP013652">
    <property type="protein sequence ID" value="ALS24938.1"/>
    <property type="molecule type" value="Genomic_DNA"/>
</dbReference>
<reference evidence="2" key="1">
    <citation type="submission" date="2015-12" db="EMBL/GenBank/DDBJ databases">
        <title>Complete genome sequences of two moderately thermophilic Paenibacillus species.</title>
        <authorList>
            <person name="Butler R.III."/>
            <person name="Wang J."/>
            <person name="Stark B.C."/>
            <person name="Pombert J.-F."/>
        </authorList>
    </citation>
    <scope>NUCLEOTIDE SEQUENCE [LARGE SCALE GENOMIC DNA]</scope>
    <source>
        <strain evidence="2">32O-Y</strain>
    </source>
</reference>
<keyword evidence="2" id="KW-1185">Reference proteome</keyword>
<organism evidence="1 2">
    <name type="scientific">Paenibacillus naphthalenovorans</name>
    <dbReference type="NCBI Taxonomy" id="162209"/>
    <lineage>
        <taxon>Bacteria</taxon>
        <taxon>Bacillati</taxon>
        <taxon>Bacillota</taxon>
        <taxon>Bacilli</taxon>
        <taxon>Bacillales</taxon>
        <taxon>Paenibacillaceae</taxon>
        <taxon>Paenibacillus</taxon>
    </lineage>
</organism>
<dbReference type="Proteomes" id="UP000061660">
    <property type="component" value="Chromosome"/>
</dbReference>
<dbReference type="KEGG" id="pnp:IJ22_46760"/>
<dbReference type="STRING" id="162209.IJ22_46760"/>
<dbReference type="PATRIC" id="fig|162209.4.peg.4918"/>
<protein>
    <submittedName>
        <fullName evidence="1">Uncharacterized protein</fullName>
    </submittedName>
</protein>
<sequence>MNVHNKSMVKNVIQFPVREKKQIIGSKLSNKYAM</sequence>
<dbReference type="AlphaFoldDB" id="A0A0U2WI09"/>
<name>A0A0U2WI09_9BACL</name>
<accession>A0A0U2WI09</accession>
<gene>
    <name evidence="1" type="ORF">IJ22_46760</name>
</gene>
<evidence type="ECO:0000313" key="2">
    <source>
        <dbReference type="Proteomes" id="UP000061660"/>
    </source>
</evidence>
<proteinExistence type="predicted"/>
<reference evidence="1 2" key="2">
    <citation type="journal article" date="2016" name="Genome Announc.">
        <title>Complete Genome Sequences of Two Interactive Moderate Thermophiles, Paenibacillus napthalenovorans 32O-Y and Paenibacillus sp. 32O-W.</title>
        <authorList>
            <person name="Butler R.R.III."/>
            <person name="Wang J."/>
            <person name="Stark B.C."/>
            <person name="Pombert J.F."/>
        </authorList>
    </citation>
    <scope>NUCLEOTIDE SEQUENCE [LARGE SCALE GENOMIC DNA]</scope>
    <source>
        <strain evidence="1 2">32O-Y</strain>
    </source>
</reference>
<evidence type="ECO:0000313" key="1">
    <source>
        <dbReference type="EMBL" id="ALS24938.1"/>
    </source>
</evidence>